<keyword evidence="1" id="KW-1133">Transmembrane helix</keyword>
<reference evidence="2 3" key="1">
    <citation type="submission" date="2020-02" db="EMBL/GenBank/DDBJ databases">
        <authorList>
            <person name="Gao J."/>
            <person name="Sun J."/>
        </authorList>
    </citation>
    <scope>NUCLEOTIDE SEQUENCE [LARGE SCALE GENOMIC DNA]</scope>
    <source>
        <strain evidence="2 3">7124</strain>
    </source>
</reference>
<keyword evidence="1" id="KW-0812">Transmembrane</keyword>
<dbReference type="EMBL" id="JAAKGU010000013">
    <property type="protein sequence ID" value="NGM84999.1"/>
    <property type="molecule type" value="Genomic_DNA"/>
</dbReference>
<protein>
    <recommendedName>
        <fullName evidence="4">CPBP family intramembrane metalloprotease</fullName>
    </recommendedName>
</protein>
<dbReference type="Proteomes" id="UP000480151">
    <property type="component" value="Unassembled WGS sequence"/>
</dbReference>
<keyword evidence="1" id="KW-0472">Membrane</keyword>
<evidence type="ECO:0000313" key="2">
    <source>
        <dbReference type="EMBL" id="NGM84999.1"/>
    </source>
</evidence>
<dbReference type="AlphaFoldDB" id="A0A6M1PN74"/>
<proteinExistence type="predicted"/>
<sequence>MTPRTGSVWAASMLHTSHNLFWLILSTLFADRLPAAKVITGDMSLAVAVFYAVLTLYLWKRANRGAQEQAGNHAA</sequence>
<name>A0A6M1PN74_9BACL</name>
<feature type="transmembrane region" description="Helical" evidence="1">
    <location>
        <begin position="35"/>
        <end position="59"/>
    </location>
</feature>
<comment type="caution">
    <text evidence="2">The sequence shown here is derived from an EMBL/GenBank/DDBJ whole genome shotgun (WGS) entry which is preliminary data.</text>
</comment>
<organism evidence="2 3">
    <name type="scientific">Paenibacillus apii</name>
    <dbReference type="NCBI Taxonomy" id="1850370"/>
    <lineage>
        <taxon>Bacteria</taxon>
        <taxon>Bacillati</taxon>
        <taxon>Bacillota</taxon>
        <taxon>Bacilli</taxon>
        <taxon>Bacillales</taxon>
        <taxon>Paenibacillaceae</taxon>
        <taxon>Paenibacillus</taxon>
    </lineage>
</organism>
<keyword evidence="3" id="KW-1185">Reference proteome</keyword>
<evidence type="ECO:0000256" key="1">
    <source>
        <dbReference type="SAM" id="Phobius"/>
    </source>
</evidence>
<evidence type="ECO:0000313" key="3">
    <source>
        <dbReference type="Proteomes" id="UP000480151"/>
    </source>
</evidence>
<gene>
    <name evidence="2" type="ORF">G5B47_21595</name>
</gene>
<dbReference type="RefSeq" id="WP_165102718.1">
    <property type="nucleotide sequence ID" value="NZ_JAAKGU010000013.1"/>
</dbReference>
<evidence type="ECO:0008006" key="4">
    <source>
        <dbReference type="Google" id="ProtNLM"/>
    </source>
</evidence>
<feature type="transmembrane region" description="Helical" evidence="1">
    <location>
        <begin position="7"/>
        <end position="29"/>
    </location>
</feature>
<accession>A0A6M1PN74</accession>